<dbReference type="Proteomes" id="UP000198717">
    <property type="component" value="Unassembled WGS sequence"/>
</dbReference>
<reference evidence="2 5" key="2">
    <citation type="submission" date="2019-07" db="EMBL/GenBank/DDBJ databases">
        <title>Whole genome shotgun sequence of Myxococcus virescens NBRC 100334.</title>
        <authorList>
            <person name="Hosoyama A."/>
            <person name="Uohara A."/>
            <person name="Ohji S."/>
            <person name="Ichikawa N."/>
        </authorList>
    </citation>
    <scope>NUCLEOTIDE SEQUENCE [LARGE SCALE GENOMIC DNA]</scope>
    <source>
        <strain evidence="2 5">NBRC 100334</strain>
    </source>
</reference>
<evidence type="ECO:0000313" key="5">
    <source>
        <dbReference type="Proteomes" id="UP000321224"/>
    </source>
</evidence>
<evidence type="ECO:0000313" key="2">
    <source>
        <dbReference type="EMBL" id="GEL70884.1"/>
    </source>
</evidence>
<reference evidence="3 4" key="1">
    <citation type="submission" date="2016-10" db="EMBL/GenBank/DDBJ databases">
        <authorList>
            <person name="Varghese N."/>
            <person name="Submissions S."/>
        </authorList>
    </citation>
    <scope>NUCLEOTIDE SEQUENCE [LARGE SCALE GENOMIC DNA]</scope>
    <source>
        <strain evidence="3 4">DSM 2260</strain>
    </source>
</reference>
<evidence type="ECO:0000256" key="1">
    <source>
        <dbReference type="SAM" id="MobiDB-lite"/>
    </source>
</evidence>
<sequence length="404" mass="45008">MTVTFQNMPLEFSLAEADPALWSRLPSQVQAIAGDWMSTGRIPTADIVAPFHAPPFVKPRFHVRAMYRCVDGHGFDQGVIALKGTETAARDMRLALQTMTAGRPYVNRIELFMYQEYKLPIAVRLREALLDARKALALNQALWTTFEEQAPIPVPLGVFRWPVEHQRAYEDELQKVLSDTGAEVAEQLQDSLGVLVYYFPRSPIRVRHLRHEKTSAYPDAAGRAERVRSWVELAARLMVAGYFPCTLDNQRQGCCLSDQNVCVDGGFVDIDSIKRMSDITDPGLFHGNLLLTVAMLAHSCAVYLSGEKTVASHPAFEQVVTMHSIFGSNLAGALYLPAIWRDLTSALQRLIEAGHTVDERLETLLKKDSGADLLVELTSRIPGQSESSSEMTFHTSVKHPFEAP</sequence>
<comment type="caution">
    <text evidence="2">The sequence shown here is derived from an EMBL/GenBank/DDBJ whole genome shotgun (WGS) entry which is preliminary data.</text>
</comment>
<gene>
    <name evidence="2" type="ORF">MVI01_26680</name>
    <name evidence="3" type="ORF">SAMN04488504_10557</name>
</gene>
<feature type="compositionally biased region" description="Polar residues" evidence="1">
    <location>
        <begin position="384"/>
        <end position="395"/>
    </location>
</feature>
<organism evidence="2 5">
    <name type="scientific">Myxococcus virescens</name>
    <dbReference type="NCBI Taxonomy" id="83456"/>
    <lineage>
        <taxon>Bacteria</taxon>
        <taxon>Pseudomonadati</taxon>
        <taxon>Myxococcota</taxon>
        <taxon>Myxococcia</taxon>
        <taxon>Myxococcales</taxon>
        <taxon>Cystobacterineae</taxon>
        <taxon>Myxococcaceae</taxon>
        <taxon>Myxococcus</taxon>
    </lineage>
</organism>
<evidence type="ECO:0000313" key="4">
    <source>
        <dbReference type="Proteomes" id="UP000198717"/>
    </source>
</evidence>
<dbReference type="AlphaFoldDB" id="A0A511HBT2"/>
<keyword evidence="4" id="KW-1185">Reference proteome</keyword>
<feature type="region of interest" description="Disordered" evidence="1">
    <location>
        <begin position="384"/>
        <end position="404"/>
    </location>
</feature>
<proteinExistence type="predicted"/>
<dbReference type="EMBL" id="BJVY01000012">
    <property type="protein sequence ID" value="GEL70884.1"/>
    <property type="molecule type" value="Genomic_DNA"/>
</dbReference>
<name>A0A511HBT2_9BACT</name>
<accession>A0A511HBT2</accession>
<evidence type="ECO:0000313" key="3">
    <source>
        <dbReference type="EMBL" id="SDE21399.1"/>
    </source>
</evidence>
<dbReference type="EMBL" id="FNAJ01000005">
    <property type="protein sequence ID" value="SDE21399.1"/>
    <property type="molecule type" value="Genomic_DNA"/>
</dbReference>
<dbReference type="RefSeq" id="WP_090490504.1">
    <property type="nucleotide sequence ID" value="NZ_BJVY01000012.1"/>
</dbReference>
<protein>
    <submittedName>
        <fullName evidence="2">Uncharacterized protein</fullName>
    </submittedName>
</protein>
<dbReference type="Proteomes" id="UP000321224">
    <property type="component" value="Unassembled WGS sequence"/>
</dbReference>